<dbReference type="EnsemblPlants" id="OMERI08G09220.1">
    <property type="protein sequence ID" value="OMERI08G09220.1"/>
    <property type="gene ID" value="OMERI08G09220"/>
</dbReference>
<dbReference type="Gramene" id="OMERI08G09220.1">
    <property type="protein sequence ID" value="OMERI08G09220.1"/>
    <property type="gene ID" value="OMERI08G09220"/>
</dbReference>
<dbReference type="AlphaFoldDB" id="A0A0E0EKE2"/>
<evidence type="ECO:0000259" key="8">
    <source>
        <dbReference type="Pfam" id="PF07887"/>
    </source>
</evidence>
<evidence type="ECO:0000256" key="5">
    <source>
        <dbReference type="ARBA" id="ARBA00023159"/>
    </source>
</evidence>
<dbReference type="GO" id="GO:0003700">
    <property type="term" value="F:DNA-binding transcription factor activity"/>
    <property type="evidence" value="ECO:0007669"/>
    <property type="project" value="TreeGrafter"/>
</dbReference>
<keyword evidence="5" id="KW-0010">Activator</keyword>
<keyword evidence="12" id="KW-1185">Reference proteome</keyword>
<reference evidence="11" key="1">
    <citation type="submission" date="2015-04" db="UniProtKB">
        <authorList>
            <consortium name="EnsemblPlants"/>
        </authorList>
    </citation>
    <scope>IDENTIFICATION</scope>
</reference>
<protein>
    <recommendedName>
        <fullName evidence="13">Calmodulin-binding protein</fullName>
    </recommendedName>
</protein>
<dbReference type="GO" id="GO:0043565">
    <property type="term" value="F:sequence-specific DNA binding"/>
    <property type="evidence" value="ECO:0007669"/>
    <property type="project" value="TreeGrafter"/>
</dbReference>
<evidence type="ECO:0000256" key="6">
    <source>
        <dbReference type="ARBA" id="ARBA00023163"/>
    </source>
</evidence>
<dbReference type="InterPro" id="IPR012416">
    <property type="entry name" value="CBP60"/>
</dbReference>
<dbReference type="InterPro" id="IPR046830">
    <property type="entry name" value="Calmod_bind_M"/>
</dbReference>
<comment type="subcellular location">
    <subcellularLocation>
        <location evidence="1">Nucleus</location>
    </subcellularLocation>
</comment>
<dbReference type="PANTHER" id="PTHR31713:SF98">
    <property type="entry name" value="CALMODULIN-BINDING PROTEIN 60 G"/>
    <property type="match status" value="1"/>
</dbReference>
<organism evidence="11">
    <name type="scientific">Oryza meridionalis</name>
    <dbReference type="NCBI Taxonomy" id="40149"/>
    <lineage>
        <taxon>Eukaryota</taxon>
        <taxon>Viridiplantae</taxon>
        <taxon>Streptophyta</taxon>
        <taxon>Embryophyta</taxon>
        <taxon>Tracheophyta</taxon>
        <taxon>Spermatophyta</taxon>
        <taxon>Magnoliopsida</taxon>
        <taxon>Liliopsida</taxon>
        <taxon>Poales</taxon>
        <taxon>Poaceae</taxon>
        <taxon>BOP clade</taxon>
        <taxon>Oryzoideae</taxon>
        <taxon>Oryzeae</taxon>
        <taxon>Oryzinae</taxon>
        <taxon>Oryza</taxon>
    </lineage>
</organism>
<dbReference type="Pfam" id="PF20452">
    <property type="entry name" value="Calmod_bind_C"/>
    <property type="match status" value="1"/>
</dbReference>
<dbReference type="Proteomes" id="UP000008021">
    <property type="component" value="Chromosome 8"/>
</dbReference>
<dbReference type="PANTHER" id="PTHR31713">
    <property type="entry name" value="OS02G0177800 PROTEIN"/>
    <property type="match status" value="1"/>
</dbReference>
<feature type="domain" description="Calmodulin binding protein-like N-terminal" evidence="8">
    <location>
        <begin position="130"/>
        <end position="276"/>
    </location>
</feature>
<keyword evidence="6" id="KW-0804">Transcription</keyword>
<dbReference type="InterPro" id="IPR046829">
    <property type="entry name" value="Calmod_bind_C"/>
</dbReference>
<evidence type="ECO:0000256" key="7">
    <source>
        <dbReference type="ARBA" id="ARBA00023242"/>
    </source>
</evidence>
<feature type="domain" description="Calmodulin binding protein C-terminal" evidence="10">
    <location>
        <begin position="360"/>
        <end position="418"/>
    </location>
</feature>
<feature type="domain" description="Calmodulin binding protein central" evidence="9">
    <location>
        <begin position="289"/>
        <end position="354"/>
    </location>
</feature>
<proteinExistence type="inferred from homology"/>
<keyword evidence="7" id="KW-0539">Nucleus</keyword>
<dbReference type="GO" id="GO:0005634">
    <property type="term" value="C:nucleus"/>
    <property type="evidence" value="ECO:0007669"/>
    <property type="project" value="UniProtKB-SubCell"/>
</dbReference>
<evidence type="ECO:0000256" key="3">
    <source>
        <dbReference type="ARBA" id="ARBA00023015"/>
    </source>
</evidence>
<dbReference type="Pfam" id="PF07887">
    <property type="entry name" value="Calmodulin_bind"/>
    <property type="match status" value="1"/>
</dbReference>
<dbReference type="STRING" id="40149.A0A0E0EKE2"/>
<evidence type="ECO:0000259" key="10">
    <source>
        <dbReference type="Pfam" id="PF20452"/>
    </source>
</evidence>
<accession>A0A0E0EKE2</accession>
<name>A0A0E0EKE2_9ORYZ</name>
<dbReference type="GO" id="GO:0005516">
    <property type="term" value="F:calmodulin binding"/>
    <property type="evidence" value="ECO:0007669"/>
    <property type="project" value="InterPro"/>
</dbReference>
<dbReference type="GO" id="GO:0080142">
    <property type="term" value="P:regulation of salicylic acid biosynthetic process"/>
    <property type="evidence" value="ECO:0007669"/>
    <property type="project" value="TreeGrafter"/>
</dbReference>
<dbReference type="Pfam" id="PF20451">
    <property type="entry name" value="Calmod_bind_M"/>
    <property type="match status" value="1"/>
</dbReference>
<dbReference type="InterPro" id="IPR046831">
    <property type="entry name" value="Calmodulin_bind_N"/>
</dbReference>
<comment type="similarity">
    <text evidence="2">Belongs to the plant ACBP60 protein family.</text>
</comment>
<evidence type="ECO:0000256" key="1">
    <source>
        <dbReference type="ARBA" id="ARBA00004123"/>
    </source>
</evidence>
<evidence type="ECO:0000313" key="11">
    <source>
        <dbReference type="EnsemblPlants" id="OMERI08G09220.1"/>
    </source>
</evidence>
<evidence type="ECO:0000313" key="12">
    <source>
        <dbReference type="Proteomes" id="UP000008021"/>
    </source>
</evidence>
<reference evidence="11" key="2">
    <citation type="submission" date="2018-05" db="EMBL/GenBank/DDBJ databases">
        <title>OmerRS3 (Oryza meridionalis Reference Sequence Version 3).</title>
        <authorList>
            <person name="Zhang J."/>
            <person name="Kudrna D."/>
            <person name="Lee S."/>
            <person name="Talag J."/>
            <person name="Welchert J."/>
            <person name="Wing R.A."/>
        </authorList>
    </citation>
    <scope>NUCLEOTIDE SEQUENCE [LARGE SCALE GENOMIC DNA]</scope>
    <source>
        <strain evidence="11">cv. OR44</strain>
    </source>
</reference>
<evidence type="ECO:0000256" key="2">
    <source>
        <dbReference type="ARBA" id="ARBA00007214"/>
    </source>
</evidence>
<keyword evidence="3" id="KW-0805">Transcription regulation</keyword>
<keyword evidence="4" id="KW-0238">DNA-binding</keyword>
<evidence type="ECO:0000256" key="4">
    <source>
        <dbReference type="ARBA" id="ARBA00023125"/>
    </source>
</evidence>
<evidence type="ECO:0008006" key="13">
    <source>
        <dbReference type="Google" id="ProtNLM"/>
    </source>
</evidence>
<sequence>MDYSKTLSLVHSLANTVTKCELKRTFPARLSWSSSSDDDGAGAGGELSRPRRRWRALVLGLGVRRKRSMEGVFGFREMMGEEFMGMFLPFFGNMVQKVVSEEVEKAIFRQVSTPAPPRLLAGLNQQRPRYQLVFLNELKPVYTLMKLEAKDGPGLKVAIVERLENNQMRIVRFGHLASAKVEVVVLHGNFNAKNEEQWTPEDFSKQIVCGREKSVQLLTGNLTLKLNGGEALLENATFTDNSSFTSTKKFRLGLRLANNSEDRVLEGITEPFRVKERRVEGFEKHYPPMLDDEVWRLEKIGRNGAHHQALTKSGVDTVQKFLQSYFTDEKKLFQTFSKMSQAAWKTIISHAMTCEVGDDLCLYEVKGNNVGLFFDAIYQLVGVKFGDSYKPINELDEIEQSAVETMKQLAYANISGIQYDHRMVNNYPVPLHRFHCGGTSMLTDFIPKQQIPTCGQYNSALAGQPFESTENFSSFQEASNASVDMSRFVQGQTSNVQFSQRLGMGNFIPHHSNQGTFIPKPRITPLCIPNTEKTYFNPNAHSSIQADHAATRIGQYAHNERSHSPEESYKRFSPDNFLHTDEVVALMQPHLVPPSNSENFSNLLNLSSNDQTSQQIAAPFQPSRTNSFDSSSCDQLIQNFISQFSSNERVAVPLSPRKWVKIRAALKLASVGRLSRASRKASHRPPARPRLVPIAPLLAIPSALRPLVDNNISWSEGELVAASKLSESSVSTGSALRLCLSGSYLW</sequence>
<evidence type="ECO:0000259" key="9">
    <source>
        <dbReference type="Pfam" id="PF20451"/>
    </source>
</evidence>